<organism evidence="2 3">
    <name type="scientific">Caerostris extrusa</name>
    <name type="common">Bark spider</name>
    <name type="synonym">Caerostris bankana</name>
    <dbReference type="NCBI Taxonomy" id="172846"/>
    <lineage>
        <taxon>Eukaryota</taxon>
        <taxon>Metazoa</taxon>
        <taxon>Ecdysozoa</taxon>
        <taxon>Arthropoda</taxon>
        <taxon>Chelicerata</taxon>
        <taxon>Arachnida</taxon>
        <taxon>Araneae</taxon>
        <taxon>Araneomorphae</taxon>
        <taxon>Entelegynae</taxon>
        <taxon>Araneoidea</taxon>
        <taxon>Araneidae</taxon>
        <taxon>Caerostris</taxon>
    </lineage>
</organism>
<comment type="caution">
    <text evidence="2">The sequence shown here is derived from an EMBL/GenBank/DDBJ whole genome shotgun (WGS) entry which is preliminary data.</text>
</comment>
<dbReference type="AlphaFoldDB" id="A0AAV4R9U2"/>
<evidence type="ECO:0000256" key="1">
    <source>
        <dbReference type="SAM" id="MobiDB-lite"/>
    </source>
</evidence>
<dbReference type="Proteomes" id="UP001054945">
    <property type="component" value="Unassembled WGS sequence"/>
</dbReference>
<evidence type="ECO:0000313" key="3">
    <source>
        <dbReference type="Proteomes" id="UP001054945"/>
    </source>
</evidence>
<reference evidence="2 3" key="1">
    <citation type="submission" date="2021-06" db="EMBL/GenBank/DDBJ databases">
        <title>Caerostris extrusa draft genome.</title>
        <authorList>
            <person name="Kono N."/>
            <person name="Arakawa K."/>
        </authorList>
    </citation>
    <scope>NUCLEOTIDE SEQUENCE [LARGE SCALE GENOMIC DNA]</scope>
</reference>
<sequence length="161" mass="18373">MGNVPIYPRRNKQPPGLSISLKGTDPRNFNWQRKQADVNDGRNDSCDSHNDGTHNKSSIERRNDETNSFWHQHLVKGELIPRILIGKENTRTLTMGGMILVTRTTTMDSLRQLRSKTSIEQEECLLNGYSPSLNTVVGETFNWFNKARLLRNSVSKASQIF</sequence>
<name>A0AAV4R9U2_CAEEX</name>
<keyword evidence="3" id="KW-1185">Reference proteome</keyword>
<accession>A0AAV4R9U2</accession>
<protein>
    <submittedName>
        <fullName evidence="2">Uncharacterized protein</fullName>
    </submittedName>
</protein>
<dbReference type="EMBL" id="BPLR01007544">
    <property type="protein sequence ID" value="GIY17776.1"/>
    <property type="molecule type" value="Genomic_DNA"/>
</dbReference>
<feature type="compositionally biased region" description="Basic and acidic residues" evidence="1">
    <location>
        <begin position="34"/>
        <end position="62"/>
    </location>
</feature>
<feature type="region of interest" description="Disordered" evidence="1">
    <location>
        <begin position="1"/>
        <end position="62"/>
    </location>
</feature>
<proteinExistence type="predicted"/>
<gene>
    <name evidence="2" type="ORF">CEXT_153191</name>
</gene>
<evidence type="ECO:0000313" key="2">
    <source>
        <dbReference type="EMBL" id="GIY17776.1"/>
    </source>
</evidence>